<evidence type="ECO:0000313" key="2">
    <source>
        <dbReference type="EMBL" id="CAD8995477.1"/>
    </source>
</evidence>
<name>A0A7S1HZ42_9EUGL</name>
<dbReference type="InterPro" id="IPR028233">
    <property type="entry name" value="BBIP10"/>
</dbReference>
<feature type="compositionally biased region" description="Polar residues" evidence="1">
    <location>
        <begin position="137"/>
        <end position="150"/>
    </location>
</feature>
<protein>
    <submittedName>
        <fullName evidence="2">Uncharacterized protein</fullName>
    </submittedName>
</protein>
<accession>A0A7S1HZ42</accession>
<dbReference type="EMBL" id="HBGA01016813">
    <property type="protein sequence ID" value="CAD8995477.1"/>
    <property type="molecule type" value="Transcribed_RNA"/>
</dbReference>
<feature type="compositionally biased region" description="Low complexity" evidence="1">
    <location>
        <begin position="70"/>
        <end position="95"/>
    </location>
</feature>
<dbReference type="PANTHER" id="PTHR28596:SF1">
    <property type="entry name" value="BBSOME-INTERACTING PROTEIN 1"/>
    <property type="match status" value="1"/>
</dbReference>
<dbReference type="GO" id="GO:0097500">
    <property type="term" value="P:receptor localization to non-motile cilium"/>
    <property type="evidence" value="ECO:0007669"/>
    <property type="project" value="TreeGrafter"/>
</dbReference>
<feature type="compositionally biased region" description="Basic and acidic residues" evidence="1">
    <location>
        <begin position="50"/>
        <end position="60"/>
    </location>
</feature>
<proteinExistence type="predicted"/>
<feature type="region of interest" description="Disordered" evidence="1">
    <location>
        <begin position="50"/>
        <end position="158"/>
    </location>
</feature>
<dbReference type="GO" id="GO:0060271">
    <property type="term" value="P:cilium assembly"/>
    <property type="evidence" value="ECO:0007669"/>
    <property type="project" value="InterPro"/>
</dbReference>
<gene>
    <name evidence="2" type="ORF">EGYM00392_LOCUS6533</name>
</gene>
<reference evidence="2" key="1">
    <citation type="submission" date="2021-01" db="EMBL/GenBank/DDBJ databases">
        <authorList>
            <person name="Corre E."/>
            <person name="Pelletier E."/>
            <person name="Niang G."/>
            <person name="Scheremetjew M."/>
            <person name="Finn R."/>
            <person name="Kale V."/>
            <person name="Holt S."/>
            <person name="Cochrane G."/>
            <person name="Meng A."/>
            <person name="Brown T."/>
            <person name="Cohen L."/>
        </authorList>
    </citation>
    <scope>NUCLEOTIDE SEQUENCE</scope>
    <source>
        <strain evidence="2">NIES-381</strain>
    </source>
</reference>
<evidence type="ECO:0000256" key="1">
    <source>
        <dbReference type="SAM" id="MobiDB-lite"/>
    </source>
</evidence>
<sequence length="158" mass="16364">MGHQLREVLPKAGLVYSEKSSLSEILSKPKILPLKSITLERIEEMETRAKAIFEEQRKPGETSGLSSAGRPSTSTGRPSASSGRSAASATSSAAPEVMAMSGDTPIQGGHAVRPQSSSGRRLSDPSVEAGKVAGTSVVRSATTRPMSSAGSVARDQLS</sequence>
<dbReference type="GO" id="GO:0034464">
    <property type="term" value="C:BBSome"/>
    <property type="evidence" value="ECO:0007669"/>
    <property type="project" value="InterPro"/>
</dbReference>
<dbReference type="PANTHER" id="PTHR28596">
    <property type="entry name" value="BBSOME-INTERACTING PROTEIN 1"/>
    <property type="match status" value="1"/>
</dbReference>
<dbReference type="Pfam" id="PF14777">
    <property type="entry name" value="BBIP10"/>
    <property type="match status" value="1"/>
</dbReference>
<dbReference type="AlphaFoldDB" id="A0A7S1HZ42"/>
<organism evidence="2">
    <name type="scientific">Eutreptiella gymnastica</name>
    <dbReference type="NCBI Taxonomy" id="73025"/>
    <lineage>
        <taxon>Eukaryota</taxon>
        <taxon>Discoba</taxon>
        <taxon>Euglenozoa</taxon>
        <taxon>Euglenida</taxon>
        <taxon>Spirocuta</taxon>
        <taxon>Euglenophyceae</taxon>
        <taxon>Eutreptiales</taxon>
        <taxon>Eutreptiaceae</taxon>
        <taxon>Eutreptiella</taxon>
    </lineage>
</organism>